<keyword evidence="3" id="KW-0539">Nucleus</keyword>
<name>A0A433Q4H9_9FUNG</name>
<organism evidence="5 6">
    <name type="scientific">Jimgerdemannia flammicorona</name>
    <dbReference type="NCBI Taxonomy" id="994334"/>
    <lineage>
        <taxon>Eukaryota</taxon>
        <taxon>Fungi</taxon>
        <taxon>Fungi incertae sedis</taxon>
        <taxon>Mucoromycota</taxon>
        <taxon>Mucoromycotina</taxon>
        <taxon>Endogonomycetes</taxon>
        <taxon>Endogonales</taxon>
        <taxon>Endogonaceae</taxon>
        <taxon>Jimgerdemannia</taxon>
    </lineage>
</organism>
<reference evidence="5 6" key="1">
    <citation type="journal article" date="2018" name="New Phytol.">
        <title>Phylogenomics of Endogonaceae and evolution of mycorrhizas within Mucoromycota.</title>
        <authorList>
            <person name="Chang Y."/>
            <person name="Desiro A."/>
            <person name="Na H."/>
            <person name="Sandor L."/>
            <person name="Lipzen A."/>
            <person name="Clum A."/>
            <person name="Barry K."/>
            <person name="Grigoriev I.V."/>
            <person name="Martin F.M."/>
            <person name="Stajich J.E."/>
            <person name="Smith M.E."/>
            <person name="Bonito G."/>
            <person name="Spatafora J.W."/>
        </authorList>
    </citation>
    <scope>NUCLEOTIDE SEQUENCE [LARGE SCALE GENOMIC DNA]</scope>
    <source>
        <strain evidence="5 6">AD002</strain>
    </source>
</reference>
<evidence type="ECO:0000313" key="5">
    <source>
        <dbReference type="EMBL" id="RUS24715.1"/>
    </source>
</evidence>
<dbReference type="GO" id="GO:0005730">
    <property type="term" value="C:nucleolus"/>
    <property type="evidence" value="ECO:0007669"/>
    <property type="project" value="UniProtKB-SubCell"/>
</dbReference>
<keyword evidence="6" id="KW-1185">Reference proteome</keyword>
<dbReference type="Gene3D" id="2.80.10.50">
    <property type="match status" value="1"/>
</dbReference>
<comment type="subcellular location">
    <subcellularLocation>
        <location evidence="1">Nucleus</location>
        <location evidence="1">Nucleolus</location>
    </subcellularLocation>
</comment>
<dbReference type="PANTHER" id="PTHR12928">
    <property type="entry name" value="FRG1 PROTEIN"/>
    <property type="match status" value="1"/>
</dbReference>
<evidence type="ECO:0000313" key="6">
    <source>
        <dbReference type="Proteomes" id="UP000274822"/>
    </source>
</evidence>
<dbReference type="Proteomes" id="UP000274822">
    <property type="component" value="Unassembled WGS sequence"/>
</dbReference>
<dbReference type="CDD" id="cd23339">
    <property type="entry name" value="beta-trefoil_FSCN_fungal_FRG1-like"/>
    <property type="match status" value="1"/>
</dbReference>
<dbReference type="InterPro" id="IPR008999">
    <property type="entry name" value="Actin-crosslinking"/>
</dbReference>
<evidence type="ECO:0000256" key="3">
    <source>
        <dbReference type="ARBA" id="ARBA00023242"/>
    </source>
</evidence>
<comment type="caution">
    <text evidence="5">The sequence shown here is derived from an EMBL/GenBank/DDBJ whole genome shotgun (WGS) entry which is preliminary data.</text>
</comment>
<proteinExistence type="inferred from homology"/>
<dbReference type="SUPFAM" id="SSF50405">
    <property type="entry name" value="Actin-crosslinking proteins"/>
    <property type="match status" value="1"/>
</dbReference>
<dbReference type="PANTHER" id="PTHR12928:SF0">
    <property type="entry name" value="FSHD REGION GENE 1"/>
    <property type="match status" value="1"/>
</dbReference>
<dbReference type="AlphaFoldDB" id="A0A433Q4H9"/>
<dbReference type="InterPro" id="IPR010414">
    <property type="entry name" value="FRG1"/>
</dbReference>
<dbReference type="GO" id="GO:0051015">
    <property type="term" value="F:actin filament binding"/>
    <property type="evidence" value="ECO:0007669"/>
    <property type="project" value="TreeGrafter"/>
</dbReference>
<feature type="region of interest" description="Disordered" evidence="4">
    <location>
        <begin position="1"/>
        <end position="36"/>
    </location>
</feature>
<evidence type="ECO:0000256" key="4">
    <source>
        <dbReference type="SAM" id="MobiDB-lite"/>
    </source>
</evidence>
<protein>
    <submittedName>
        <fullName evidence="5">FRG1-like family-domain-containing protein</fullName>
    </submittedName>
</protein>
<comment type="similarity">
    <text evidence="2">Belongs to the FRG1 family.</text>
</comment>
<sequence>MSSDKPSKKGKLAFKGDKEYKKKKKRKAEDENEREYIGSIRDEGERNFIFPSSTCYSSKPWHAFIKIPSTHRFPPTGWVPTESLDDLVGPLFLTFPSEPPTSLCTDDENRVLIYPLPTTSTTDLEPTIVQQVFVGARIVGSPSSFSLKSSSGHYLSSDRFGAVTADREAIGPQEEWAPSVTEAGVAWQSAAYGKFLAVDEIAGGGFRLRADAEMVGYCETWRVLCQARFKRKVKVDAKEVKKAAEIEVDNIKKFQSWGAGRLKVTDKDARELKRAKLGGTLAEAMLDRREKVKADRYCK</sequence>
<accession>A0A433Q4H9</accession>
<evidence type="ECO:0000256" key="2">
    <source>
        <dbReference type="ARBA" id="ARBA00010878"/>
    </source>
</evidence>
<dbReference type="Pfam" id="PF06229">
    <property type="entry name" value="FRG1"/>
    <property type="match status" value="1"/>
</dbReference>
<dbReference type="GO" id="GO:0071013">
    <property type="term" value="C:catalytic step 2 spliceosome"/>
    <property type="evidence" value="ECO:0007669"/>
    <property type="project" value="TreeGrafter"/>
</dbReference>
<dbReference type="EMBL" id="RBNJ01015143">
    <property type="protein sequence ID" value="RUS24715.1"/>
    <property type="molecule type" value="Genomic_DNA"/>
</dbReference>
<evidence type="ECO:0000256" key="1">
    <source>
        <dbReference type="ARBA" id="ARBA00004604"/>
    </source>
</evidence>
<gene>
    <name evidence="5" type="ORF">BC938DRAFT_473187</name>
</gene>